<dbReference type="GO" id="GO:0022857">
    <property type="term" value="F:transmembrane transporter activity"/>
    <property type="evidence" value="ECO:0007669"/>
    <property type="project" value="UniProtKB-ARBA"/>
</dbReference>
<dbReference type="GO" id="GO:0005524">
    <property type="term" value="F:ATP binding"/>
    <property type="evidence" value="ECO:0007669"/>
    <property type="project" value="UniProtKB-KW"/>
</dbReference>
<evidence type="ECO:0000313" key="7">
    <source>
        <dbReference type="Proteomes" id="UP000543642"/>
    </source>
</evidence>
<dbReference type="InterPro" id="IPR003593">
    <property type="entry name" value="AAA+_ATPase"/>
</dbReference>
<gene>
    <name evidence="6" type="ORF">HNP82_000403</name>
</gene>
<dbReference type="PROSITE" id="PS50893">
    <property type="entry name" value="ABC_TRANSPORTER_2"/>
    <property type="match status" value="1"/>
</dbReference>
<dbReference type="EMBL" id="JACHFW010000001">
    <property type="protein sequence ID" value="MBB5263309.1"/>
    <property type="molecule type" value="Genomic_DNA"/>
</dbReference>
<dbReference type="InterPro" id="IPR017911">
    <property type="entry name" value="MacB-like_ATP-bd"/>
</dbReference>
<reference evidence="6 7" key="1">
    <citation type="submission" date="2020-08" db="EMBL/GenBank/DDBJ databases">
        <title>Genomic Encyclopedia of Type Strains, Phase IV (KMG-IV): sequencing the most valuable type-strain genomes for metagenomic binning, comparative biology and taxonomic classification.</title>
        <authorList>
            <person name="Goeker M."/>
        </authorList>
    </citation>
    <scope>NUCLEOTIDE SEQUENCE [LARGE SCALE GENOMIC DNA]</scope>
    <source>
        <strain evidence="6 7">DSM 106146</strain>
    </source>
</reference>
<proteinExistence type="inferred from homology"/>
<evidence type="ECO:0000256" key="4">
    <source>
        <dbReference type="ARBA" id="ARBA00022840"/>
    </source>
</evidence>
<dbReference type="SMART" id="SM00382">
    <property type="entry name" value="AAA"/>
    <property type="match status" value="1"/>
</dbReference>
<dbReference type="PROSITE" id="PS00211">
    <property type="entry name" value="ABC_TRANSPORTER_1"/>
    <property type="match status" value="1"/>
</dbReference>
<dbReference type="Pfam" id="PF00005">
    <property type="entry name" value="ABC_tran"/>
    <property type="match status" value="1"/>
</dbReference>
<dbReference type="InterPro" id="IPR003439">
    <property type="entry name" value="ABC_transporter-like_ATP-bd"/>
</dbReference>
<dbReference type="GO" id="GO:0016887">
    <property type="term" value="F:ATP hydrolysis activity"/>
    <property type="evidence" value="ECO:0007669"/>
    <property type="project" value="InterPro"/>
</dbReference>
<dbReference type="AlphaFoldDB" id="A0A7W8H7H5"/>
<dbReference type="PANTHER" id="PTHR42798">
    <property type="entry name" value="LIPOPROTEIN-RELEASING SYSTEM ATP-BINDING PROTEIN LOLD"/>
    <property type="match status" value="1"/>
</dbReference>
<name>A0A7W8H7H5_9FIRM</name>
<evidence type="ECO:0000256" key="2">
    <source>
        <dbReference type="ARBA" id="ARBA00022448"/>
    </source>
</evidence>
<comment type="similarity">
    <text evidence="1">Belongs to the ABC transporter superfamily.</text>
</comment>
<organism evidence="6 7">
    <name type="scientific">Catenibacillus scindens</name>
    <dbReference type="NCBI Taxonomy" id="673271"/>
    <lineage>
        <taxon>Bacteria</taxon>
        <taxon>Bacillati</taxon>
        <taxon>Bacillota</taxon>
        <taxon>Clostridia</taxon>
        <taxon>Lachnospirales</taxon>
        <taxon>Lachnospiraceae</taxon>
        <taxon>Catenibacillus</taxon>
    </lineage>
</organism>
<dbReference type="PANTHER" id="PTHR42798:SF6">
    <property type="entry name" value="CELL DIVISION ATP-BINDING PROTEIN FTSE"/>
    <property type="match status" value="1"/>
</dbReference>
<dbReference type="InterPro" id="IPR017871">
    <property type="entry name" value="ABC_transporter-like_CS"/>
</dbReference>
<comment type="caution">
    <text evidence="6">The sequence shown here is derived from an EMBL/GenBank/DDBJ whole genome shotgun (WGS) entry which is preliminary data.</text>
</comment>
<dbReference type="SUPFAM" id="SSF52540">
    <property type="entry name" value="P-loop containing nucleoside triphosphate hydrolases"/>
    <property type="match status" value="1"/>
</dbReference>
<evidence type="ECO:0000259" key="5">
    <source>
        <dbReference type="PROSITE" id="PS50893"/>
    </source>
</evidence>
<keyword evidence="2" id="KW-0813">Transport</keyword>
<feature type="domain" description="ABC transporter" evidence="5">
    <location>
        <begin position="3"/>
        <end position="241"/>
    </location>
</feature>
<protein>
    <submittedName>
        <fullName evidence="6">Putative ABC transport system ATP-binding protein</fullName>
    </submittedName>
</protein>
<dbReference type="FunFam" id="3.40.50.300:FF:000032">
    <property type="entry name" value="Export ABC transporter ATP-binding protein"/>
    <property type="match status" value="1"/>
</dbReference>
<dbReference type="GO" id="GO:0098796">
    <property type="term" value="C:membrane protein complex"/>
    <property type="evidence" value="ECO:0007669"/>
    <property type="project" value="UniProtKB-ARBA"/>
</dbReference>
<keyword evidence="3" id="KW-0547">Nucleotide-binding</keyword>
<evidence type="ECO:0000256" key="3">
    <source>
        <dbReference type="ARBA" id="ARBA00022741"/>
    </source>
</evidence>
<dbReference type="CDD" id="cd03255">
    <property type="entry name" value="ABC_MJ0796_LolCDE_FtsE"/>
    <property type="match status" value="1"/>
</dbReference>
<evidence type="ECO:0000256" key="1">
    <source>
        <dbReference type="ARBA" id="ARBA00005417"/>
    </source>
</evidence>
<sequence length="253" mass="28027">MILELKNIYKDYIQGKMTVPVLNNISLDVEKGEYLAIMGPSGSGKTTLMNIIGCLDRPTSGQYFLDGEDVFKYNDKAMSDLRLKSIGFVFQSFYLLSRQSALDNVSLPLIYAGVSKKERREKAFRALERVGLADRVDFKPTQLSGGQKQRVAIARAIVNNPKILLADEPTGALDSKSGQQIMDLFQKLNEEGVTVVMITHDAEIAGFAQRKILIRDGQIVPDLNTSALHVHNIPADTSVQEDISVQKEVPDQV</sequence>
<dbReference type="Proteomes" id="UP000543642">
    <property type="component" value="Unassembled WGS sequence"/>
</dbReference>
<evidence type="ECO:0000313" key="6">
    <source>
        <dbReference type="EMBL" id="MBB5263309.1"/>
    </source>
</evidence>
<dbReference type="RefSeq" id="WP_207720523.1">
    <property type="nucleotide sequence ID" value="NZ_CAWVEG010000127.1"/>
</dbReference>
<keyword evidence="7" id="KW-1185">Reference proteome</keyword>
<keyword evidence="4 6" id="KW-0067">ATP-binding</keyword>
<dbReference type="InterPro" id="IPR027417">
    <property type="entry name" value="P-loop_NTPase"/>
</dbReference>
<dbReference type="Gene3D" id="3.40.50.300">
    <property type="entry name" value="P-loop containing nucleotide triphosphate hydrolases"/>
    <property type="match status" value="1"/>
</dbReference>
<accession>A0A7W8H7H5</accession>